<feature type="region of interest" description="Disordered" evidence="1">
    <location>
        <begin position="90"/>
        <end position="134"/>
    </location>
</feature>
<organism evidence="2 3">
    <name type="scientific">Neorhizobium phenanthreniclasticum</name>
    <dbReference type="NCBI Taxonomy" id="3157917"/>
    <lineage>
        <taxon>Bacteria</taxon>
        <taxon>Pseudomonadati</taxon>
        <taxon>Pseudomonadota</taxon>
        <taxon>Alphaproteobacteria</taxon>
        <taxon>Hyphomicrobiales</taxon>
        <taxon>Rhizobiaceae</taxon>
        <taxon>Rhizobium/Agrobacterium group</taxon>
        <taxon>Neorhizobium</taxon>
    </lineage>
</organism>
<gene>
    <name evidence="2" type="ORF">ABK249_30325</name>
</gene>
<evidence type="ECO:0000313" key="3">
    <source>
        <dbReference type="Proteomes" id="UP001496627"/>
    </source>
</evidence>
<dbReference type="Proteomes" id="UP001496627">
    <property type="component" value="Unassembled WGS sequence"/>
</dbReference>
<reference evidence="2 3" key="1">
    <citation type="submission" date="2024-05" db="EMBL/GenBank/DDBJ databases">
        <title>Neorhizobium sp. Rsf11, a plant growth promoting and heavy metal resistant PAH-degrader.</title>
        <authorList>
            <person name="Golubev S.N."/>
            <person name="Muratova A.Y."/>
            <person name="Markelova M.I."/>
        </authorList>
    </citation>
    <scope>NUCLEOTIDE SEQUENCE [LARGE SCALE GENOMIC DNA]</scope>
    <source>
        <strain evidence="2 3">Rsf11</strain>
    </source>
</reference>
<sequence length="134" mass="14669">MSRREFTKTVKAQIVKRAMLASGEIACEGCGLILGKKAYEIDHTVADALQVDKNAKLTADDGKLLGLDCCHKPKTAGDKGKIAKAKRNEANHLGIRTAPAKPLRSAGFPKTEKAAKRQPKLSLPYRPLYREDQQ</sequence>
<keyword evidence="3" id="KW-1185">Reference proteome</keyword>
<dbReference type="EMBL" id="JBEAAL010000037">
    <property type="protein sequence ID" value="MEQ1409208.1"/>
    <property type="molecule type" value="Genomic_DNA"/>
</dbReference>
<evidence type="ECO:0000313" key="2">
    <source>
        <dbReference type="EMBL" id="MEQ1409208.1"/>
    </source>
</evidence>
<comment type="caution">
    <text evidence="2">The sequence shown here is derived from an EMBL/GenBank/DDBJ whole genome shotgun (WGS) entry which is preliminary data.</text>
</comment>
<accession>A0ABV0MBD7</accession>
<proteinExistence type="predicted"/>
<evidence type="ECO:0008006" key="4">
    <source>
        <dbReference type="Google" id="ProtNLM"/>
    </source>
</evidence>
<name>A0ABV0MBD7_9HYPH</name>
<protein>
    <recommendedName>
        <fullName evidence="4">HNH endonuclease</fullName>
    </recommendedName>
</protein>
<dbReference type="RefSeq" id="WP_348864754.1">
    <property type="nucleotide sequence ID" value="NZ_JBEAAL010000037.1"/>
</dbReference>
<evidence type="ECO:0000256" key="1">
    <source>
        <dbReference type="SAM" id="MobiDB-lite"/>
    </source>
</evidence>